<dbReference type="OrthoDB" id="10250396at2759"/>
<dbReference type="Gene3D" id="3.40.1080.20">
    <property type="entry name" value="Acetyl-CoA hydrolase/transferase C-terminal domain"/>
    <property type="match status" value="1"/>
</dbReference>
<evidence type="ECO:0000259" key="3">
    <source>
        <dbReference type="Pfam" id="PF13336"/>
    </source>
</evidence>
<comment type="similarity">
    <text evidence="1">Belongs to the acetyl-CoA hydrolase/transferase family.</text>
</comment>
<feature type="domain" description="Acetyl-CoA hydrolase/transferase C-terminal" evidence="3">
    <location>
        <begin position="287"/>
        <end position="441"/>
    </location>
</feature>
<dbReference type="AlphaFoldDB" id="A0A368G5N6"/>
<dbReference type="InterPro" id="IPR046433">
    <property type="entry name" value="ActCoA_hydro"/>
</dbReference>
<gene>
    <name evidence="4" type="ORF">ANCCAN_15772</name>
</gene>
<evidence type="ECO:0000256" key="1">
    <source>
        <dbReference type="ARBA" id="ARBA00009632"/>
    </source>
</evidence>
<name>A0A368G5N6_ANCCA</name>
<proteinExistence type="inferred from homology"/>
<dbReference type="Pfam" id="PF13336">
    <property type="entry name" value="AcetylCoA_hyd_C"/>
    <property type="match status" value="1"/>
</dbReference>
<dbReference type="Pfam" id="PF02550">
    <property type="entry name" value="AcetylCoA_hydro"/>
    <property type="match status" value="1"/>
</dbReference>
<dbReference type="Proteomes" id="UP000252519">
    <property type="component" value="Unassembled WGS sequence"/>
</dbReference>
<dbReference type="InterPro" id="IPR038460">
    <property type="entry name" value="AcetylCoA_hyd_C_sf"/>
</dbReference>
<reference evidence="4 5" key="1">
    <citation type="submission" date="2014-10" db="EMBL/GenBank/DDBJ databases">
        <title>Draft genome of the hookworm Ancylostoma caninum.</title>
        <authorList>
            <person name="Mitreva M."/>
        </authorList>
    </citation>
    <scope>NUCLEOTIDE SEQUENCE [LARGE SCALE GENOMIC DNA]</scope>
    <source>
        <strain evidence="4 5">Baltimore</strain>
    </source>
</reference>
<dbReference type="PANTHER" id="PTHR21432:SF13">
    <property type="entry name" value="ACETYL-COA HYDROLASE"/>
    <property type="match status" value="1"/>
</dbReference>
<protein>
    <submittedName>
        <fullName evidence="4">Putative 4-hydroxybutyrate coenzyme A transferase</fullName>
    </submittedName>
</protein>
<dbReference type="Gene3D" id="3.30.750.70">
    <property type="entry name" value="4-hydroxybutyrate coenzyme like domains"/>
    <property type="match status" value="1"/>
</dbReference>
<evidence type="ECO:0000259" key="2">
    <source>
        <dbReference type="Pfam" id="PF02550"/>
    </source>
</evidence>
<evidence type="ECO:0000313" key="4">
    <source>
        <dbReference type="EMBL" id="RCN38330.1"/>
    </source>
</evidence>
<dbReference type="InterPro" id="IPR003702">
    <property type="entry name" value="ActCoA_hydro_N"/>
</dbReference>
<dbReference type="PANTHER" id="PTHR21432">
    <property type="entry name" value="ACETYL-COA HYDROLASE-RELATED"/>
    <property type="match status" value="1"/>
</dbReference>
<organism evidence="4 5">
    <name type="scientific">Ancylostoma caninum</name>
    <name type="common">Dog hookworm</name>
    <dbReference type="NCBI Taxonomy" id="29170"/>
    <lineage>
        <taxon>Eukaryota</taxon>
        <taxon>Metazoa</taxon>
        <taxon>Ecdysozoa</taxon>
        <taxon>Nematoda</taxon>
        <taxon>Chromadorea</taxon>
        <taxon>Rhabditida</taxon>
        <taxon>Rhabditina</taxon>
        <taxon>Rhabditomorpha</taxon>
        <taxon>Strongyloidea</taxon>
        <taxon>Ancylostomatidae</taxon>
        <taxon>Ancylostomatinae</taxon>
        <taxon>Ancylostoma</taxon>
    </lineage>
</organism>
<dbReference type="GO" id="GO:0008775">
    <property type="term" value="F:acetate CoA-transferase activity"/>
    <property type="evidence" value="ECO:0007669"/>
    <property type="project" value="InterPro"/>
</dbReference>
<feature type="domain" description="Acetyl-CoA hydrolase/transferase N-terminal" evidence="2">
    <location>
        <begin position="86"/>
        <end position="191"/>
    </location>
</feature>
<dbReference type="EMBL" id="JOJR01000409">
    <property type="protein sequence ID" value="RCN38330.1"/>
    <property type="molecule type" value="Genomic_DNA"/>
</dbReference>
<evidence type="ECO:0000313" key="5">
    <source>
        <dbReference type="Proteomes" id="UP000252519"/>
    </source>
</evidence>
<dbReference type="InterPro" id="IPR026888">
    <property type="entry name" value="AcetylCoA_hyd_C"/>
</dbReference>
<dbReference type="InterPro" id="IPR037171">
    <property type="entry name" value="NagB/RpiA_transferase-like"/>
</dbReference>
<dbReference type="GO" id="GO:0005739">
    <property type="term" value="C:mitochondrion"/>
    <property type="evidence" value="ECO:0007669"/>
    <property type="project" value="TreeGrafter"/>
</dbReference>
<dbReference type="GO" id="GO:0006083">
    <property type="term" value="P:acetate metabolic process"/>
    <property type="evidence" value="ECO:0007669"/>
    <property type="project" value="InterPro"/>
</dbReference>
<sequence length="493" mass="54876">MLRRFPSRLSLPVAGKHPKRVSADEAKNPHAIPDNHVYVHSHASTPTELLDAMCRHVKRNNLTRVRPSHIVLRGRIPWTDKEYWGKIRSNCLFICDNVRSLVNQGHADYIPIFLSQIPQLFYSGALPVDVALISVSPPDNRGFCTMGLDIDCSRAAASNAKKIVALVNPSVPRTHGDTSIHVSQIDYMVEVQDREIYVKPDGRQPTEIEKTIGRLIAENLVENGATLQLGIGTIPDTTLAAMKNHKDLGIHSEAVGDGVLDLMEMGVITGLKKSAMPGKIVTSYAYGTKRFHEFINDNPSFHFESSSWTNHHEVIRSNSKMTAINACLEIDLTGQIASESIGSTFYSGFGGQVDFVAAAATAHDCKGKAIIVLPSRTSKGKPKIVPALTQGAGVVTTRGHTHYVVTEYGIANLFGKSIRQRAYELIRIAHPDDREQLEKAAYERFHCMPSQFRNKHFIVYHFPLQTDVLLQRFIAKRHSYINKSVVGWGRMHY</sequence>
<comment type="caution">
    <text evidence="4">The sequence shown here is derived from an EMBL/GenBank/DDBJ whole genome shotgun (WGS) entry which is preliminary data.</text>
</comment>
<keyword evidence="4" id="KW-0808">Transferase</keyword>
<dbReference type="Gene3D" id="3.40.1080.10">
    <property type="entry name" value="Glutaconate Coenzyme A-transferase"/>
    <property type="match status" value="1"/>
</dbReference>
<keyword evidence="5" id="KW-1185">Reference proteome</keyword>
<dbReference type="STRING" id="29170.A0A368G5N6"/>
<dbReference type="SUPFAM" id="SSF100950">
    <property type="entry name" value="NagB/RpiA/CoA transferase-like"/>
    <property type="match status" value="2"/>
</dbReference>
<accession>A0A368G5N6</accession>